<feature type="transmembrane region" description="Helical" evidence="7">
    <location>
        <begin position="276"/>
        <end position="297"/>
    </location>
</feature>
<feature type="domain" description="Major facilitator superfamily (MFS) profile" evidence="8">
    <location>
        <begin position="40"/>
        <end position="419"/>
    </location>
</feature>
<name>Q0W682_METAR</name>
<dbReference type="InterPro" id="IPR020846">
    <property type="entry name" value="MFS_dom"/>
</dbReference>
<feature type="transmembrane region" description="Helical" evidence="7">
    <location>
        <begin position="107"/>
        <end position="137"/>
    </location>
</feature>
<comment type="subcellular location">
    <subcellularLocation>
        <location evidence="1">Cell membrane</location>
        <topology evidence="1">Multi-pass membrane protein</topology>
    </subcellularLocation>
</comment>
<evidence type="ECO:0000256" key="2">
    <source>
        <dbReference type="ARBA" id="ARBA00022448"/>
    </source>
</evidence>
<feature type="transmembrane region" description="Helical" evidence="7">
    <location>
        <begin position="331"/>
        <end position="353"/>
    </location>
</feature>
<evidence type="ECO:0000256" key="6">
    <source>
        <dbReference type="ARBA" id="ARBA00023136"/>
    </source>
</evidence>
<dbReference type="PROSITE" id="PS50850">
    <property type="entry name" value="MFS"/>
    <property type="match status" value="1"/>
</dbReference>
<evidence type="ECO:0000313" key="9">
    <source>
        <dbReference type="EMBL" id="CAJ36111.1"/>
    </source>
</evidence>
<dbReference type="InterPro" id="IPR036259">
    <property type="entry name" value="MFS_trans_sf"/>
</dbReference>
<dbReference type="AlphaFoldDB" id="Q0W682"/>
<evidence type="ECO:0000256" key="5">
    <source>
        <dbReference type="ARBA" id="ARBA00022989"/>
    </source>
</evidence>
<dbReference type="Pfam" id="PF07690">
    <property type="entry name" value="MFS_1"/>
    <property type="match status" value="1"/>
</dbReference>
<evidence type="ECO:0000256" key="7">
    <source>
        <dbReference type="SAM" id="Phobius"/>
    </source>
</evidence>
<dbReference type="KEGG" id="rci:RCIX725"/>
<dbReference type="EMBL" id="AM114193">
    <property type="protein sequence ID" value="CAJ36111.1"/>
    <property type="molecule type" value="Genomic_DNA"/>
</dbReference>
<reference evidence="9 10" key="1">
    <citation type="journal article" date="2006" name="Science">
        <title>Genome of rice cluster I archaea -- the key methane producers in the rice rhizosphere.</title>
        <authorList>
            <person name="Erkel C."/>
            <person name="Kube M."/>
            <person name="Reinhardt R."/>
            <person name="Liesack W."/>
        </authorList>
    </citation>
    <scope>NUCLEOTIDE SEQUENCE [LARGE SCALE GENOMIC DNA]</scope>
    <source>
        <strain evidence="10">DSM 22066 / NBRC 105507 / MRE50</strain>
    </source>
</reference>
<evidence type="ECO:0000256" key="1">
    <source>
        <dbReference type="ARBA" id="ARBA00004651"/>
    </source>
</evidence>
<keyword evidence="10" id="KW-1185">Reference proteome</keyword>
<dbReference type="Gene3D" id="1.20.1250.20">
    <property type="entry name" value="MFS general substrate transporter like domains"/>
    <property type="match status" value="2"/>
</dbReference>
<dbReference type="InterPro" id="IPR050171">
    <property type="entry name" value="MFS_Transporters"/>
</dbReference>
<dbReference type="PANTHER" id="PTHR23517">
    <property type="entry name" value="RESISTANCE PROTEIN MDTM, PUTATIVE-RELATED-RELATED"/>
    <property type="match status" value="1"/>
</dbReference>
<evidence type="ECO:0000256" key="4">
    <source>
        <dbReference type="ARBA" id="ARBA00022692"/>
    </source>
</evidence>
<evidence type="ECO:0000313" key="10">
    <source>
        <dbReference type="Proteomes" id="UP000000663"/>
    </source>
</evidence>
<sequence length="425" mass="45568">MCHRRLCTHRQYVTTGVMMRPLERLQLRSNLQQLYKSNDLIMRFMLINVCTGTWVGMVNFIIPVFALSLGASSFEIGLVRGLSGVGDLLLVLPAGLLIDYFGSRKMYLASCAVGGAITILLALAWTPWALIVMMIFYGMARSIRTTSLNASFFQHMNTIGAGKGGWYKGSMTVGAQFLGSLIGGALAVAVSFAGYFVTASMFLLAPILVALGGKSELMIPASRKKRGLKGSVDGYRHLLRDRILVSATITECINTAFAITFSTFVAVMVITSLGLSIAMAALLISLRGLANIVVVFFGGRLLELNHYRLYVASFIFSAAGLLLLGTSKDVWLLMLASVILGLFSGVMTLVTFTQVGSTEGEKGKVSGIFSFGQKAGMVAGPVLGGIVGSFTGLQAIFLCFIPFFLLMAAYNLLEGRNTRNISGAA</sequence>
<dbReference type="GO" id="GO:0022857">
    <property type="term" value="F:transmembrane transporter activity"/>
    <property type="evidence" value="ECO:0007669"/>
    <property type="project" value="InterPro"/>
</dbReference>
<feature type="transmembrane region" description="Helical" evidence="7">
    <location>
        <begin position="81"/>
        <end position="101"/>
    </location>
</feature>
<keyword evidence="3" id="KW-1003">Cell membrane</keyword>
<dbReference type="SUPFAM" id="SSF103473">
    <property type="entry name" value="MFS general substrate transporter"/>
    <property type="match status" value="1"/>
</dbReference>
<dbReference type="Proteomes" id="UP000000663">
    <property type="component" value="Chromosome"/>
</dbReference>
<organism evidence="9 10">
    <name type="scientific">Methanocella arvoryzae (strain DSM 22066 / NBRC 105507 / MRE50)</name>
    <dbReference type="NCBI Taxonomy" id="351160"/>
    <lineage>
        <taxon>Archaea</taxon>
        <taxon>Methanobacteriati</taxon>
        <taxon>Methanobacteriota</taxon>
        <taxon>Stenosarchaea group</taxon>
        <taxon>Methanomicrobia</taxon>
        <taxon>Methanocellales</taxon>
        <taxon>Methanocellaceae</taxon>
        <taxon>Methanocella</taxon>
    </lineage>
</organism>
<accession>Q0W682</accession>
<evidence type="ECO:0000259" key="8">
    <source>
        <dbReference type="PROSITE" id="PS50850"/>
    </source>
</evidence>
<dbReference type="InterPro" id="IPR011701">
    <property type="entry name" value="MFS"/>
</dbReference>
<feature type="transmembrane region" description="Helical" evidence="7">
    <location>
        <begin position="365"/>
        <end position="387"/>
    </location>
</feature>
<dbReference type="PANTHER" id="PTHR23517:SF3">
    <property type="entry name" value="INTEGRAL MEMBRANE TRANSPORT PROTEIN"/>
    <property type="match status" value="1"/>
</dbReference>
<keyword evidence="4 7" id="KW-0812">Transmembrane</keyword>
<feature type="transmembrane region" description="Helical" evidence="7">
    <location>
        <begin position="243"/>
        <end position="270"/>
    </location>
</feature>
<feature type="transmembrane region" description="Helical" evidence="7">
    <location>
        <begin position="44"/>
        <end position="69"/>
    </location>
</feature>
<proteinExistence type="predicted"/>
<dbReference type="GO" id="GO:0005886">
    <property type="term" value="C:plasma membrane"/>
    <property type="evidence" value="ECO:0007669"/>
    <property type="project" value="UniProtKB-SubCell"/>
</dbReference>
<feature type="transmembrane region" description="Helical" evidence="7">
    <location>
        <begin position="309"/>
        <end position="325"/>
    </location>
</feature>
<feature type="transmembrane region" description="Helical" evidence="7">
    <location>
        <begin position="177"/>
        <end position="197"/>
    </location>
</feature>
<protein>
    <submittedName>
        <fullName evidence="9">Permease (Major facilitator superfamily)</fullName>
    </submittedName>
</protein>
<keyword evidence="2" id="KW-0813">Transport</keyword>
<keyword evidence="6 7" id="KW-0472">Membrane</keyword>
<keyword evidence="5 7" id="KW-1133">Transmembrane helix</keyword>
<dbReference type="eggNOG" id="arCOG00130">
    <property type="taxonomic scope" value="Archaea"/>
</dbReference>
<gene>
    <name evidence="9" type="ORF">RCIX725</name>
</gene>
<feature type="transmembrane region" description="Helical" evidence="7">
    <location>
        <begin position="393"/>
        <end position="413"/>
    </location>
</feature>
<evidence type="ECO:0000256" key="3">
    <source>
        <dbReference type="ARBA" id="ARBA00022475"/>
    </source>
</evidence>